<evidence type="ECO:0000259" key="2">
    <source>
        <dbReference type="Pfam" id="PF09374"/>
    </source>
</evidence>
<dbReference type="EMBL" id="AHAM01000098">
    <property type="protein sequence ID" value="EHK56806.1"/>
    <property type="molecule type" value="Genomic_DNA"/>
</dbReference>
<feature type="domain" description="TtsA-like Glycoside hydrolase family 108" evidence="1">
    <location>
        <begin position="10"/>
        <end position="93"/>
    </location>
</feature>
<proteinExistence type="predicted"/>
<dbReference type="CDD" id="cd13926">
    <property type="entry name" value="N-acetylmuramidase_GH108"/>
    <property type="match status" value="1"/>
</dbReference>
<dbReference type="RefSeq" id="WP_008836236.1">
    <property type="nucleotide sequence ID" value="NZ_AHAM01000098.1"/>
</dbReference>
<dbReference type="AlphaFoldDB" id="H0HR26"/>
<dbReference type="Pfam" id="PF05838">
    <property type="entry name" value="Glyco_hydro_108"/>
    <property type="match status" value="1"/>
</dbReference>
<keyword evidence="4" id="KW-1185">Reference proteome</keyword>
<evidence type="ECO:0000259" key="1">
    <source>
        <dbReference type="Pfam" id="PF05838"/>
    </source>
</evidence>
<dbReference type="InterPro" id="IPR023346">
    <property type="entry name" value="Lysozyme-like_dom_sf"/>
</dbReference>
<protein>
    <submittedName>
        <fullName evidence="3">Uncharacterized protein</fullName>
    </submittedName>
</protein>
<gene>
    <name evidence="3" type="ORF">MAXJ12_13046</name>
</gene>
<feature type="domain" description="Peptidoglycan binding" evidence="2">
    <location>
        <begin position="97"/>
        <end position="163"/>
    </location>
</feature>
<dbReference type="PATRIC" id="fig|1107882.3.peg.2554"/>
<dbReference type="OrthoDB" id="9815229at2"/>
<evidence type="ECO:0000313" key="3">
    <source>
        <dbReference type="EMBL" id="EHK56806.1"/>
    </source>
</evidence>
<dbReference type="Proteomes" id="UP000003250">
    <property type="component" value="Unassembled WGS sequence"/>
</dbReference>
<dbReference type="InterPro" id="IPR018537">
    <property type="entry name" value="Peptidoglycan-bd_3"/>
</dbReference>
<organism evidence="3 4">
    <name type="scientific">Mesorhizobium alhagi CCNWXJ12-2</name>
    <dbReference type="NCBI Taxonomy" id="1107882"/>
    <lineage>
        <taxon>Bacteria</taxon>
        <taxon>Pseudomonadati</taxon>
        <taxon>Pseudomonadota</taxon>
        <taxon>Alphaproteobacteria</taxon>
        <taxon>Hyphomicrobiales</taxon>
        <taxon>Phyllobacteriaceae</taxon>
        <taxon>Allomesorhizobium</taxon>
    </lineage>
</organism>
<accession>H0HR26</accession>
<dbReference type="InterPro" id="IPR008565">
    <property type="entry name" value="TtsA-like_GH18_dom"/>
</dbReference>
<dbReference type="Pfam" id="PF09374">
    <property type="entry name" value="PG_binding_3"/>
    <property type="match status" value="1"/>
</dbReference>
<dbReference type="SUPFAM" id="SSF53955">
    <property type="entry name" value="Lysozyme-like"/>
    <property type="match status" value="1"/>
</dbReference>
<reference evidence="3 4" key="1">
    <citation type="journal article" date="2012" name="J. Bacteriol.">
        <title>Draft Genome Sequence of Mesorhizobium alhagi CCNWXJ12-2T, a Novel Salt-Resistant Species Isolated from the Desert of Northwestern China.</title>
        <authorList>
            <person name="Zhou M."/>
            <person name="Chen W."/>
            <person name="Chen H."/>
            <person name="Wei G."/>
        </authorList>
    </citation>
    <scope>NUCLEOTIDE SEQUENCE [LARGE SCALE GENOMIC DNA]</scope>
    <source>
        <strain evidence="3 4">CCNWXJ12-2</strain>
    </source>
</reference>
<evidence type="ECO:0000313" key="4">
    <source>
        <dbReference type="Proteomes" id="UP000003250"/>
    </source>
</evidence>
<sequence length="209" mass="22660">MDRNFARSLKHVLKHEGGYANNPKDPGGPTNKGITLATFRSYVKASGSVADLKAITDAQVATVYRKQYWNAVNGDALPDGVDYAVFDFAVNSGPSRAAKYLQAVVGASQDGKVGPGTLAAVRSKAQTLVINRLCDDRLAFMKRIKDSKGRSLWATFGRGWNSRVAAVRAEAMSMAGQRPTATKDRQDTSAKQHWLAAFFAALFSIFKRG</sequence>
<name>H0HR26_9HYPH</name>
<dbReference type="Gene3D" id="1.20.141.10">
    <property type="entry name" value="Chitosanase, subunit A, domain 1"/>
    <property type="match status" value="1"/>
</dbReference>